<gene>
    <name evidence="2" type="ORF">N7449_011250</name>
</gene>
<protein>
    <submittedName>
        <fullName evidence="2">Uncharacterized protein</fullName>
    </submittedName>
</protein>
<evidence type="ECO:0000256" key="1">
    <source>
        <dbReference type="SAM" id="MobiDB-lite"/>
    </source>
</evidence>
<dbReference type="AlphaFoldDB" id="A0A9W9IZN2"/>
<comment type="caution">
    <text evidence="2">The sequence shown here is derived from an EMBL/GenBank/DDBJ whole genome shotgun (WGS) entry which is preliminary data.</text>
</comment>
<keyword evidence="3" id="KW-1185">Reference proteome</keyword>
<evidence type="ECO:0000313" key="3">
    <source>
        <dbReference type="Proteomes" id="UP001150942"/>
    </source>
</evidence>
<dbReference type="EMBL" id="JAPQKQ010000008">
    <property type="protein sequence ID" value="KAJ5186486.1"/>
    <property type="molecule type" value="Genomic_DNA"/>
</dbReference>
<reference evidence="2" key="2">
    <citation type="journal article" date="2023" name="IMA Fungus">
        <title>Comparative genomic study of the Penicillium genus elucidates a diverse pangenome and 15 lateral gene transfer events.</title>
        <authorList>
            <person name="Petersen C."/>
            <person name="Sorensen T."/>
            <person name="Nielsen M.R."/>
            <person name="Sondergaard T.E."/>
            <person name="Sorensen J.L."/>
            <person name="Fitzpatrick D.A."/>
            <person name="Frisvad J.C."/>
            <person name="Nielsen K.L."/>
        </authorList>
    </citation>
    <scope>NUCLEOTIDE SEQUENCE</scope>
    <source>
        <strain evidence="2">IBT 20477</strain>
    </source>
</reference>
<feature type="region of interest" description="Disordered" evidence="1">
    <location>
        <begin position="37"/>
        <end position="67"/>
    </location>
</feature>
<sequence>MTASKVLPLAFPVVTIVSNVFYRDILRPPFQCLHQPIDNNEDLMDPNDSSYDLARKHKTLREDSPIS</sequence>
<reference evidence="2" key="1">
    <citation type="submission" date="2022-11" db="EMBL/GenBank/DDBJ databases">
        <authorList>
            <person name="Petersen C."/>
        </authorList>
    </citation>
    <scope>NUCLEOTIDE SEQUENCE</scope>
    <source>
        <strain evidence="2">IBT 20477</strain>
    </source>
</reference>
<organism evidence="2 3">
    <name type="scientific">Penicillium cf. viridicatum</name>
    <dbReference type="NCBI Taxonomy" id="2972119"/>
    <lineage>
        <taxon>Eukaryota</taxon>
        <taxon>Fungi</taxon>
        <taxon>Dikarya</taxon>
        <taxon>Ascomycota</taxon>
        <taxon>Pezizomycotina</taxon>
        <taxon>Eurotiomycetes</taxon>
        <taxon>Eurotiomycetidae</taxon>
        <taxon>Eurotiales</taxon>
        <taxon>Aspergillaceae</taxon>
        <taxon>Penicillium</taxon>
    </lineage>
</organism>
<evidence type="ECO:0000313" key="2">
    <source>
        <dbReference type="EMBL" id="KAJ5186486.1"/>
    </source>
</evidence>
<name>A0A9W9IZN2_9EURO</name>
<accession>A0A9W9IZN2</accession>
<dbReference type="Proteomes" id="UP001150942">
    <property type="component" value="Unassembled WGS sequence"/>
</dbReference>
<proteinExistence type="predicted"/>